<gene>
    <name evidence="2" type="ORF">GWI33_021144</name>
</gene>
<feature type="region of interest" description="Disordered" evidence="1">
    <location>
        <begin position="31"/>
        <end position="58"/>
    </location>
</feature>
<keyword evidence="3" id="KW-1185">Reference proteome</keyword>
<name>A0A834HNB9_RHYFE</name>
<evidence type="ECO:0000313" key="2">
    <source>
        <dbReference type="EMBL" id="KAF7265490.1"/>
    </source>
</evidence>
<reference evidence="2" key="1">
    <citation type="submission" date="2020-08" db="EMBL/GenBank/DDBJ databases">
        <title>Genome sequencing and assembly of the red palm weevil Rhynchophorus ferrugineus.</title>
        <authorList>
            <person name="Dias G.B."/>
            <person name="Bergman C.M."/>
            <person name="Manee M."/>
        </authorList>
    </citation>
    <scope>NUCLEOTIDE SEQUENCE</scope>
    <source>
        <strain evidence="2">AA-2017</strain>
        <tissue evidence="2">Whole larva</tissue>
    </source>
</reference>
<dbReference type="AlphaFoldDB" id="A0A834HNB9"/>
<protein>
    <submittedName>
        <fullName evidence="2">Uncharacterized protein</fullName>
    </submittedName>
</protein>
<dbReference type="EMBL" id="JAACXV010014612">
    <property type="protein sequence ID" value="KAF7265490.1"/>
    <property type="molecule type" value="Genomic_DNA"/>
</dbReference>
<evidence type="ECO:0000313" key="3">
    <source>
        <dbReference type="Proteomes" id="UP000625711"/>
    </source>
</evidence>
<accession>A0A834HNB9</accession>
<evidence type="ECO:0000256" key="1">
    <source>
        <dbReference type="SAM" id="MobiDB-lite"/>
    </source>
</evidence>
<sequence>MARDKTDWIVTLVVPRRNSFRLPCACLPGRKQRSKREEKGRTTTAPPPAHPDPPAGSNVKRVTRLRWLIVSADRMFLNFAVYGRVMSLGRLVFNKFEINYPGASGVLLHV</sequence>
<proteinExistence type="predicted"/>
<organism evidence="2 3">
    <name type="scientific">Rhynchophorus ferrugineus</name>
    <name type="common">Red palm weevil</name>
    <name type="synonym">Curculio ferrugineus</name>
    <dbReference type="NCBI Taxonomy" id="354439"/>
    <lineage>
        <taxon>Eukaryota</taxon>
        <taxon>Metazoa</taxon>
        <taxon>Ecdysozoa</taxon>
        <taxon>Arthropoda</taxon>
        <taxon>Hexapoda</taxon>
        <taxon>Insecta</taxon>
        <taxon>Pterygota</taxon>
        <taxon>Neoptera</taxon>
        <taxon>Endopterygota</taxon>
        <taxon>Coleoptera</taxon>
        <taxon>Polyphaga</taxon>
        <taxon>Cucujiformia</taxon>
        <taxon>Curculionidae</taxon>
        <taxon>Dryophthorinae</taxon>
        <taxon>Rhynchophorus</taxon>
    </lineage>
</organism>
<comment type="caution">
    <text evidence="2">The sequence shown here is derived from an EMBL/GenBank/DDBJ whole genome shotgun (WGS) entry which is preliminary data.</text>
</comment>
<feature type="compositionally biased region" description="Pro residues" evidence="1">
    <location>
        <begin position="45"/>
        <end position="54"/>
    </location>
</feature>
<dbReference type="Proteomes" id="UP000625711">
    <property type="component" value="Unassembled WGS sequence"/>
</dbReference>